<comment type="caution">
    <text evidence="1">The sequence shown here is derived from an EMBL/GenBank/DDBJ whole genome shotgun (WGS) entry which is preliminary data.</text>
</comment>
<evidence type="ECO:0000313" key="2">
    <source>
        <dbReference type="Proteomes" id="UP000324222"/>
    </source>
</evidence>
<dbReference type="Proteomes" id="UP000324222">
    <property type="component" value="Unassembled WGS sequence"/>
</dbReference>
<dbReference type="EMBL" id="VSRR010057125">
    <property type="protein sequence ID" value="MPC81492.1"/>
    <property type="molecule type" value="Genomic_DNA"/>
</dbReference>
<gene>
    <name evidence="1" type="ORF">E2C01_076110</name>
</gene>
<dbReference type="AlphaFoldDB" id="A0A5B7ICD2"/>
<accession>A0A5B7ICD2</accession>
<organism evidence="1 2">
    <name type="scientific">Portunus trituberculatus</name>
    <name type="common">Swimming crab</name>
    <name type="synonym">Neptunus trituberculatus</name>
    <dbReference type="NCBI Taxonomy" id="210409"/>
    <lineage>
        <taxon>Eukaryota</taxon>
        <taxon>Metazoa</taxon>
        <taxon>Ecdysozoa</taxon>
        <taxon>Arthropoda</taxon>
        <taxon>Crustacea</taxon>
        <taxon>Multicrustacea</taxon>
        <taxon>Malacostraca</taxon>
        <taxon>Eumalacostraca</taxon>
        <taxon>Eucarida</taxon>
        <taxon>Decapoda</taxon>
        <taxon>Pleocyemata</taxon>
        <taxon>Brachyura</taxon>
        <taxon>Eubrachyura</taxon>
        <taxon>Portunoidea</taxon>
        <taxon>Portunidae</taxon>
        <taxon>Portuninae</taxon>
        <taxon>Portunus</taxon>
    </lineage>
</organism>
<sequence length="94" mass="10358">MRMEEALEDQNLICSVGNPPLREMLAIPYYHTHQSRGLPPFLSPSLPHPSSPPPRPLILLFPCPAHLRPSMGVGGVFTKPRTLPRPCPTLGICI</sequence>
<name>A0A5B7ICD2_PORTR</name>
<protein>
    <submittedName>
        <fullName evidence="1">Uncharacterized protein</fullName>
    </submittedName>
</protein>
<proteinExistence type="predicted"/>
<reference evidence="1 2" key="1">
    <citation type="submission" date="2019-05" db="EMBL/GenBank/DDBJ databases">
        <title>Another draft genome of Portunus trituberculatus and its Hox gene families provides insights of decapod evolution.</title>
        <authorList>
            <person name="Jeong J.-H."/>
            <person name="Song I."/>
            <person name="Kim S."/>
            <person name="Choi T."/>
            <person name="Kim D."/>
            <person name="Ryu S."/>
            <person name="Kim W."/>
        </authorList>
    </citation>
    <scope>NUCLEOTIDE SEQUENCE [LARGE SCALE GENOMIC DNA]</scope>
    <source>
        <tissue evidence="1">Muscle</tissue>
    </source>
</reference>
<keyword evidence="2" id="KW-1185">Reference proteome</keyword>
<evidence type="ECO:0000313" key="1">
    <source>
        <dbReference type="EMBL" id="MPC81492.1"/>
    </source>
</evidence>